<dbReference type="AlphaFoldDB" id="A0A7S1TGV7"/>
<keyword evidence="4" id="KW-0256">Endoplasmic reticulum</keyword>
<dbReference type="GO" id="GO:0003980">
    <property type="term" value="F:UDP-glucose:glycoprotein glucosyltransferase activity"/>
    <property type="evidence" value="ECO:0007669"/>
    <property type="project" value="InterPro"/>
</dbReference>
<evidence type="ECO:0008006" key="10">
    <source>
        <dbReference type="Google" id="ProtNLM"/>
    </source>
</evidence>
<keyword evidence="5" id="KW-0325">Glycoprotein</keyword>
<evidence type="ECO:0000259" key="8">
    <source>
        <dbReference type="Pfam" id="PF18404"/>
    </source>
</evidence>
<keyword evidence="3" id="KW-0732">Signal</keyword>
<organism evidence="9">
    <name type="scientific">Compsopogon caeruleus</name>
    <dbReference type="NCBI Taxonomy" id="31354"/>
    <lineage>
        <taxon>Eukaryota</taxon>
        <taxon>Rhodophyta</taxon>
        <taxon>Compsopogonophyceae</taxon>
        <taxon>Compsopogonales</taxon>
        <taxon>Compsopogonaceae</taxon>
        <taxon>Compsopogon</taxon>
    </lineage>
</organism>
<evidence type="ECO:0000256" key="5">
    <source>
        <dbReference type="ARBA" id="ARBA00023180"/>
    </source>
</evidence>
<evidence type="ECO:0000256" key="2">
    <source>
        <dbReference type="ARBA" id="ARBA00004319"/>
    </source>
</evidence>
<sequence>MDVDLTTFRIDRLASDPPVIYLNDLENDAMYENWPADYRTLDQSTRGGTVIRSLIRLRKNIATFIAVFDASDSSQMEELPMLLSVVKQGLPIRIGLILLPGEVGSISEKVFSAVTSIALKDGGLKAAEFLTELVEIHQSSGPSSGASFAEENLMKEWTRRTSKPFSDMWNSGDIKTLISDSRRWAEFDDTPKADSLPDYTLNGHRVRDIRSELGSLVAGEQLRVAKLVAAKTIHPMSELPGSEAVRIGLEFAKKIDVDQIDYKKGRDTLSQALRNVELLSILGRISYVETSTDPNTTVWLVGDLGSAPLRRLAVEILEWIERDNSDARDRIRFAMFDSGQSSKCLEATPHRSSSLIQQLRERLDNESGSCEAAGHTFIQGVQSTAILKGIVDTSKPVLVLNGRVVPADRVSGIQDLTVLVRVEELVVASLSPRLRMISVDKRLALLWAALVIDRACSTRPDESSLPRDRVNQIFEKASGYPSLFITNSNKSNLLSLRLIMDPVAQKAAPLAAKLAFLQRELGVNISIILLPGEIDELESKTFHRTVLDSTMYFDRETGKLMNSSFPSAWFDRLPLSRIMTLSMDTPRAWMIGSSRSLHDLDNIVLNSVEGETLAAEFVVESLLVEGSCYDRSTNGSPPQGLKLQLWRPPPSTKQTVDTLVMKNLGYFQLKATSPGRWFLQLPPGRSKDLYMLDEFYEKNQYRYQLNQVDSVGRVVVTVDNLDGVMSAYLFVKRLPGTEKELLLDPSLNESPIPGQNISKETVNIFSVASGHLYERFMRIMMLSVTKTISSPVKFWMLANYLSPNFKAMLPFYAREYGFQYEFVTYRWPGWLREQTEKQRIIWAYKILFLDVLFPLSVRRIVFVDADQVVRGDLTELYHMDLKEAPYAYVPFCESRKEVEGFRFWKGGFWKAHLGKSKYHISALYLVDLVKFRETAAGDMLRYLYQTLSADPNSLSNLDQDLPNYAASAGLGESRVPIFSLPKDWLWCESWCDDRSKRTAKVIDLCNNPMTKEPKLAAATRIIMEWKDLDDEAAKVTERALRDAASQFQGGSVIEDPIHTEKDENESENLNGHDSLITDHDEL</sequence>
<dbReference type="Pfam" id="PF18404">
    <property type="entry name" value="Glyco_transf_24"/>
    <property type="match status" value="1"/>
</dbReference>
<evidence type="ECO:0000259" key="7">
    <source>
        <dbReference type="Pfam" id="PF18402"/>
    </source>
</evidence>
<evidence type="ECO:0000256" key="1">
    <source>
        <dbReference type="ARBA" id="ARBA00001913"/>
    </source>
</evidence>
<feature type="domain" description="Glucosyltransferase 24 catalytic" evidence="8">
    <location>
        <begin position="762"/>
        <end position="1034"/>
    </location>
</feature>
<dbReference type="SUPFAM" id="SSF53448">
    <property type="entry name" value="Nucleotide-diphospho-sugar transferases"/>
    <property type="match status" value="1"/>
</dbReference>
<dbReference type="PANTHER" id="PTHR11226">
    <property type="entry name" value="UDP-GLUCOSE GLYCOPROTEIN:GLUCOSYLTRANSFERASE"/>
    <property type="match status" value="1"/>
</dbReference>
<evidence type="ECO:0000256" key="3">
    <source>
        <dbReference type="ARBA" id="ARBA00022729"/>
    </source>
</evidence>
<dbReference type="GO" id="GO:0018279">
    <property type="term" value="P:protein N-linked glycosylation via asparagine"/>
    <property type="evidence" value="ECO:0007669"/>
    <property type="project" value="TreeGrafter"/>
</dbReference>
<dbReference type="GO" id="GO:0005788">
    <property type="term" value="C:endoplasmic reticulum lumen"/>
    <property type="evidence" value="ECO:0007669"/>
    <property type="project" value="UniProtKB-SubCell"/>
</dbReference>
<evidence type="ECO:0000256" key="4">
    <source>
        <dbReference type="ARBA" id="ARBA00022824"/>
    </source>
</evidence>
<dbReference type="InterPro" id="IPR029044">
    <property type="entry name" value="Nucleotide-diphossugar_trans"/>
</dbReference>
<accession>A0A7S1TGV7</accession>
<evidence type="ECO:0000313" key="9">
    <source>
        <dbReference type="EMBL" id="CAD9236438.1"/>
    </source>
</evidence>
<proteinExistence type="predicted"/>
<name>A0A7S1TGV7_9RHOD</name>
<evidence type="ECO:0000256" key="6">
    <source>
        <dbReference type="SAM" id="MobiDB-lite"/>
    </source>
</evidence>
<dbReference type="PANTHER" id="PTHR11226:SF0">
    <property type="entry name" value="UDP-GLUCOSE:GLYCOPROTEIN GLUCOSYLTRANSFERASE"/>
    <property type="match status" value="1"/>
</dbReference>
<reference evidence="9" key="1">
    <citation type="submission" date="2021-01" db="EMBL/GenBank/DDBJ databases">
        <authorList>
            <person name="Corre E."/>
            <person name="Pelletier E."/>
            <person name="Niang G."/>
            <person name="Scheremetjew M."/>
            <person name="Finn R."/>
            <person name="Kale V."/>
            <person name="Holt S."/>
            <person name="Cochrane G."/>
            <person name="Meng A."/>
            <person name="Brown T."/>
            <person name="Cohen L."/>
        </authorList>
    </citation>
    <scope>NUCLEOTIDE SEQUENCE</scope>
    <source>
        <strain evidence="9">SAG 36.94</strain>
    </source>
</reference>
<comment type="subcellular location">
    <subcellularLocation>
        <location evidence="2">Endoplasmic reticulum lumen</location>
    </subcellularLocation>
</comment>
<dbReference type="InterPro" id="IPR040497">
    <property type="entry name" value="Glyco_transf_24"/>
</dbReference>
<dbReference type="EMBL" id="HBGH01015248">
    <property type="protein sequence ID" value="CAD9236438.1"/>
    <property type="molecule type" value="Transcribed_RNA"/>
</dbReference>
<dbReference type="InterPro" id="IPR009448">
    <property type="entry name" value="UDP-g_GGtrans"/>
</dbReference>
<comment type="cofactor">
    <cofactor evidence="1">
        <name>Ca(2+)</name>
        <dbReference type="ChEBI" id="CHEBI:29108"/>
    </cofactor>
</comment>
<dbReference type="GO" id="GO:0051082">
    <property type="term" value="F:unfolded protein binding"/>
    <property type="evidence" value="ECO:0007669"/>
    <property type="project" value="TreeGrafter"/>
</dbReference>
<gene>
    <name evidence="9" type="ORF">CCAE0312_LOCUS8532</name>
</gene>
<dbReference type="CDD" id="cd06432">
    <property type="entry name" value="GT8_HUGT1_C_like"/>
    <property type="match status" value="1"/>
</dbReference>
<dbReference type="InterPro" id="IPR040692">
    <property type="entry name" value="UGGT_TRXL_3"/>
</dbReference>
<feature type="domain" description="UGGT thioredoxin-like" evidence="7">
    <location>
        <begin position="17"/>
        <end position="203"/>
    </location>
</feature>
<dbReference type="Pfam" id="PF18402">
    <property type="entry name" value="Thioredoxin_14"/>
    <property type="match status" value="1"/>
</dbReference>
<dbReference type="Pfam" id="PF06427">
    <property type="entry name" value="UDP-g_GGTase"/>
    <property type="match status" value="1"/>
</dbReference>
<feature type="region of interest" description="Disordered" evidence="6">
    <location>
        <begin position="1045"/>
        <end position="1082"/>
    </location>
</feature>
<dbReference type="Gene3D" id="3.90.550.10">
    <property type="entry name" value="Spore Coat Polysaccharide Biosynthesis Protein SpsA, Chain A"/>
    <property type="match status" value="1"/>
</dbReference>
<dbReference type="GO" id="GO:0036503">
    <property type="term" value="P:ERAD pathway"/>
    <property type="evidence" value="ECO:0007669"/>
    <property type="project" value="TreeGrafter"/>
</dbReference>
<protein>
    <recommendedName>
        <fullName evidence="10">UDP-glucose:glycoprotein glucosyltransferase</fullName>
    </recommendedName>
</protein>